<dbReference type="PANTHER" id="PTHR47619:SF1">
    <property type="entry name" value="EXODEOXYRIBONUCLEASE WALJ"/>
    <property type="match status" value="1"/>
</dbReference>
<evidence type="ECO:0000313" key="2">
    <source>
        <dbReference type="EMBL" id="ROH91729.1"/>
    </source>
</evidence>
<dbReference type="InterPro" id="IPR052533">
    <property type="entry name" value="WalJ/YycJ-like"/>
</dbReference>
<dbReference type="Proteomes" id="UP000282106">
    <property type="component" value="Unassembled WGS sequence"/>
</dbReference>
<gene>
    <name evidence="2" type="ORF">ED208_04905</name>
</gene>
<reference evidence="2 3" key="1">
    <citation type="submission" date="2018-10" db="EMBL/GenBank/DDBJ databases">
        <authorList>
            <person name="Chen W.-M."/>
        </authorList>
    </citation>
    <scope>NUCLEOTIDE SEQUENCE [LARGE SCALE GENOMIC DNA]</scope>
    <source>
        <strain evidence="2 3">THS-13</strain>
    </source>
</reference>
<name>A0A3N0VG35_9GAMM</name>
<dbReference type="PANTHER" id="PTHR47619">
    <property type="entry name" value="METALLO-HYDROLASE YYCJ-RELATED"/>
    <property type="match status" value="1"/>
</dbReference>
<organism evidence="2 3">
    <name type="scientific">Stagnimonas aquatica</name>
    <dbReference type="NCBI Taxonomy" id="2689987"/>
    <lineage>
        <taxon>Bacteria</taxon>
        <taxon>Pseudomonadati</taxon>
        <taxon>Pseudomonadota</taxon>
        <taxon>Gammaproteobacteria</taxon>
        <taxon>Nevskiales</taxon>
        <taxon>Nevskiaceae</taxon>
        <taxon>Stagnimonas</taxon>
    </lineage>
</organism>
<dbReference type="Pfam" id="PF12706">
    <property type="entry name" value="Lactamase_B_2"/>
    <property type="match status" value="1"/>
</dbReference>
<accession>A0A3N0VG35</accession>
<evidence type="ECO:0000313" key="3">
    <source>
        <dbReference type="Proteomes" id="UP000282106"/>
    </source>
</evidence>
<dbReference type="AlphaFoldDB" id="A0A3N0VG35"/>
<dbReference type="InterPro" id="IPR001279">
    <property type="entry name" value="Metallo-B-lactamas"/>
</dbReference>
<sequence length="254" mass="27758">MIRFAMLGSGSKGNATLVEAGGVRVLVDCGFAVREVESRCARLGFDVASLDAILVTHEHGDHLGGVARLARAYELPVYLSRGTYAAWTDKDVPEASYISPHEAFHIGALTVRPFPVPHDAREPCHFAFEHGGRKLGVVSDLGSITSHVRYVLRDCDALLLETNHDPEMLANGPYPPRLKQRVGGNLGHLSNAQAASLVRGIERERLQHLVLTHLSEKNNSPELARATICEALEDDPAWCLCADQQLGLSWREVV</sequence>
<protein>
    <submittedName>
        <fullName evidence="2">MBL fold metallo-hydrolase</fullName>
    </submittedName>
</protein>
<dbReference type="EMBL" id="RJVO01000002">
    <property type="protein sequence ID" value="ROH91729.1"/>
    <property type="molecule type" value="Genomic_DNA"/>
</dbReference>
<dbReference type="RefSeq" id="WP_123210773.1">
    <property type="nucleotide sequence ID" value="NZ_RJVO01000002.1"/>
</dbReference>
<comment type="caution">
    <text evidence="2">The sequence shown here is derived from an EMBL/GenBank/DDBJ whole genome shotgun (WGS) entry which is preliminary data.</text>
</comment>
<dbReference type="InterPro" id="IPR036866">
    <property type="entry name" value="RibonucZ/Hydroxyglut_hydro"/>
</dbReference>
<proteinExistence type="predicted"/>
<keyword evidence="3" id="KW-1185">Reference proteome</keyword>
<dbReference type="InParanoid" id="A0A3N0VG35"/>
<dbReference type="SUPFAM" id="SSF56281">
    <property type="entry name" value="Metallo-hydrolase/oxidoreductase"/>
    <property type="match status" value="1"/>
</dbReference>
<keyword evidence="2" id="KW-0378">Hydrolase</keyword>
<dbReference type="Gene3D" id="3.60.15.10">
    <property type="entry name" value="Ribonuclease Z/Hydroxyacylglutathione hydrolase-like"/>
    <property type="match status" value="1"/>
</dbReference>
<evidence type="ECO:0000259" key="1">
    <source>
        <dbReference type="SMART" id="SM00849"/>
    </source>
</evidence>
<dbReference type="SMART" id="SM00849">
    <property type="entry name" value="Lactamase_B"/>
    <property type="match status" value="1"/>
</dbReference>
<dbReference type="GO" id="GO:0016787">
    <property type="term" value="F:hydrolase activity"/>
    <property type="evidence" value="ECO:0007669"/>
    <property type="project" value="UniProtKB-KW"/>
</dbReference>
<feature type="domain" description="Metallo-beta-lactamase" evidence="1">
    <location>
        <begin position="12"/>
        <end position="188"/>
    </location>
</feature>